<evidence type="ECO:0000259" key="3">
    <source>
        <dbReference type="PROSITE" id="PS51677"/>
    </source>
</evidence>
<reference evidence="4 5" key="1">
    <citation type="submission" date="2023-11" db="EMBL/GenBank/DDBJ databases">
        <title>MicrobeMod: A computational toolkit for identifying prokaryotic methylation and restriction-modification with nanopore sequencing.</title>
        <authorList>
            <person name="Crits-Christoph A."/>
            <person name="Kang S.C."/>
            <person name="Lee H."/>
            <person name="Ostrov N."/>
        </authorList>
    </citation>
    <scope>NUCLEOTIDE SEQUENCE [LARGE SCALE GENOMIC DNA]</scope>
    <source>
        <strain evidence="4 5">DSMZ 16071</strain>
    </source>
</reference>
<evidence type="ECO:0000256" key="1">
    <source>
        <dbReference type="ARBA" id="ARBA00022729"/>
    </source>
</evidence>
<dbReference type="SUPFAM" id="SSF88713">
    <property type="entry name" value="Glycoside hydrolase/deacetylase"/>
    <property type="match status" value="1"/>
</dbReference>
<dbReference type="Gene3D" id="3.20.20.370">
    <property type="entry name" value="Glycoside hydrolase/deacetylase"/>
    <property type="match status" value="1"/>
</dbReference>
<proteinExistence type="predicted"/>
<feature type="domain" description="NodB homology" evidence="3">
    <location>
        <begin position="101"/>
        <end position="340"/>
    </location>
</feature>
<evidence type="ECO:0000313" key="4">
    <source>
        <dbReference type="EMBL" id="WQG84541.1"/>
    </source>
</evidence>
<keyword evidence="5" id="KW-1185">Reference proteome</keyword>
<gene>
    <name evidence="4" type="primary">pgaB</name>
    <name evidence="4" type="ORF">SR900_08685</name>
</gene>
<dbReference type="Proteomes" id="UP001324185">
    <property type="component" value="Chromosome"/>
</dbReference>
<dbReference type="InterPro" id="IPR002509">
    <property type="entry name" value="NODB_dom"/>
</dbReference>
<dbReference type="InterPro" id="IPR051398">
    <property type="entry name" value="Polysacch_Deacetylase"/>
</dbReference>
<name>A0ABZ0X1S5_9GAMM</name>
<dbReference type="NCBIfam" id="TIGR03938">
    <property type="entry name" value="deacetyl_PgaB"/>
    <property type="match status" value="1"/>
</dbReference>
<feature type="region of interest" description="Disordered" evidence="2">
    <location>
        <begin position="186"/>
        <end position="205"/>
    </location>
</feature>
<dbReference type="Pfam" id="PF01522">
    <property type="entry name" value="Polysacc_deac_1"/>
    <property type="match status" value="1"/>
</dbReference>
<evidence type="ECO:0000256" key="2">
    <source>
        <dbReference type="SAM" id="MobiDB-lite"/>
    </source>
</evidence>
<dbReference type="RefSeq" id="WP_018625014.1">
    <property type="nucleotide sequence ID" value="NZ_CP140158.1"/>
</dbReference>
<evidence type="ECO:0000313" key="5">
    <source>
        <dbReference type="Proteomes" id="UP001324185"/>
    </source>
</evidence>
<organism evidence="4 5">
    <name type="scientific">Kangiella aquimarina</name>
    <dbReference type="NCBI Taxonomy" id="261965"/>
    <lineage>
        <taxon>Bacteria</taxon>
        <taxon>Pseudomonadati</taxon>
        <taxon>Pseudomonadota</taxon>
        <taxon>Gammaproteobacteria</taxon>
        <taxon>Kangiellales</taxon>
        <taxon>Kangiellaceae</taxon>
        <taxon>Kangiella</taxon>
    </lineage>
</organism>
<accession>A0ABZ0X1S5</accession>
<dbReference type="EMBL" id="CP140158">
    <property type="protein sequence ID" value="WQG84541.1"/>
    <property type="molecule type" value="Genomic_DNA"/>
</dbReference>
<dbReference type="Gene3D" id="3.20.20.80">
    <property type="entry name" value="Glycosidases"/>
    <property type="match status" value="1"/>
</dbReference>
<sequence length="659" mass="75447">MRLQTFSVYCLLIFLWLFPVQTIANNQAASSSLIRTNGDFFALCYHDVKPHGLTLQQTDEGTVTTRHLVEHFEWLKDNGYTVVSLDEIIKAKSGQQSLPEKAVLLTFDDGYKSFYTQIFPLLKLYNYPATFAVVTSWIESEEPVNYGGVKKPADDFLSWQQIREMQQSGLIEIASHSHDMHRGLQANPQGNTQPAATTREFSSESYETDTAFQKRIIKDLKTSYDLIEQNTGKAPRAIVWPYGSYSEYSWSLAQSIGYQQSLVLEQGKNAVNDSHIQRHLISGDPSDIELGLILEPYSYKTPHRAVHIDLDYVYDPDPVQQHKNLSLLLERVKALNITHVYLQAFADPDGDGNASALYFPNRHLPVRADLFNRVAWQLKTRSNVKVLAWMPVMAFDLGTDFYQSHGVRELTESGIKLSANNYQRLSIFDDSSRQVIKDIYHDLAKHSAFAGVIFHDDAFLTDFEDVSPEALDYYRSQGLMFELAEELRSEQMIDSWTEVKTKALIDFTVELAEIVRHHNGETITARNIYAQPIINSLAKRWFAQDLKLFAETYDFSAVMAMPFMEQAADPQAWFMNLLMHIDKQVNKDKVVIELQAYDWLNQKPVPNVVLLEQVKQAILEGFINIAYYPDDFINNHPELEQIIKGVSINTFPQMEAVYE</sequence>
<keyword evidence="1" id="KW-0732">Signal</keyword>
<protein>
    <submittedName>
        <fullName evidence="4">Poly-beta-1,6-N-acetyl-D-glucosamine N-deacetylase PgaB</fullName>
    </submittedName>
</protein>
<dbReference type="PROSITE" id="PS51677">
    <property type="entry name" value="NODB"/>
    <property type="match status" value="1"/>
</dbReference>
<dbReference type="InterPro" id="IPR011330">
    <property type="entry name" value="Glyco_hydro/deAcase_b/a-brl"/>
</dbReference>
<dbReference type="Pfam" id="PF14883">
    <property type="entry name" value="GHL13"/>
    <property type="match status" value="1"/>
</dbReference>
<dbReference type="InterPro" id="IPR023854">
    <property type="entry name" value="PGA_deacetylase_PgaB"/>
</dbReference>
<dbReference type="PANTHER" id="PTHR34216:SF7">
    <property type="entry name" value="POLY-BETA-1,6-N-ACETYL-D-GLUCOSAMINE N-DEACETYLASE"/>
    <property type="match status" value="1"/>
</dbReference>
<dbReference type="InterPro" id="IPR032772">
    <property type="entry name" value="PGA_deacetylase_PgaB_C"/>
</dbReference>
<dbReference type="PANTHER" id="PTHR34216">
    <property type="match status" value="1"/>
</dbReference>